<dbReference type="EMBL" id="CP003379">
    <property type="protein sequence ID" value="AFL89388.1"/>
    <property type="molecule type" value="Genomic_DNA"/>
</dbReference>
<organism evidence="1 2">
    <name type="scientific">Terriglobus roseus (strain DSM 18391 / NRRL B-41598 / KBS 63)</name>
    <dbReference type="NCBI Taxonomy" id="926566"/>
    <lineage>
        <taxon>Bacteria</taxon>
        <taxon>Pseudomonadati</taxon>
        <taxon>Acidobacteriota</taxon>
        <taxon>Terriglobia</taxon>
        <taxon>Terriglobales</taxon>
        <taxon>Acidobacteriaceae</taxon>
        <taxon>Terriglobus</taxon>
    </lineage>
</organism>
<dbReference type="Proteomes" id="UP000006056">
    <property type="component" value="Chromosome"/>
</dbReference>
<reference evidence="1 2" key="1">
    <citation type="submission" date="2012-06" db="EMBL/GenBank/DDBJ databases">
        <title>Complete genome of Terriglobus roseus DSM 18391.</title>
        <authorList>
            <consortium name="US DOE Joint Genome Institute (JGI-PGF)"/>
            <person name="Lucas S."/>
            <person name="Copeland A."/>
            <person name="Lapidus A."/>
            <person name="Glavina del Rio T."/>
            <person name="Dalin E."/>
            <person name="Tice H."/>
            <person name="Bruce D."/>
            <person name="Goodwin L."/>
            <person name="Pitluck S."/>
            <person name="Peters L."/>
            <person name="Mikhailova N."/>
            <person name="Munk A.C.C."/>
            <person name="Kyrpides N."/>
            <person name="Mavromatis K."/>
            <person name="Ivanova N."/>
            <person name="Brettin T."/>
            <person name="Detter J.C."/>
            <person name="Han C."/>
            <person name="Larimer F."/>
            <person name="Land M."/>
            <person name="Hauser L."/>
            <person name="Markowitz V."/>
            <person name="Cheng J.-F."/>
            <person name="Hugenholtz P."/>
            <person name="Woyke T."/>
            <person name="Wu D."/>
            <person name="Brambilla E."/>
            <person name="Klenk H.-P."/>
            <person name="Eisen J.A."/>
        </authorList>
    </citation>
    <scope>NUCLEOTIDE SEQUENCE [LARGE SCALE GENOMIC DNA]</scope>
    <source>
        <strain evidence="2">DSM 18391 / NRRL B-41598 / KBS 63</strain>
    </source>
</reference>
<evidence type="ECO:0000313" key="2">
    <source>
        <dbReference type="Proteomes" id="UP000006056"/>
    </source>
</evidence>
<dbReference type="HOGENOM" id="CLU_2385131_0_0_0"/>
<name>I3ZJH0_TERRK</name>
<gene>
    <name evidence="1" type="ordered locus">Terro_3164</name>
</gene>
<dbReference type="AlphaFoldDB" id="I3ZJH0"/>
<accession>I3ZJH0</accession>
<sequence>MLRRRSGGSATFMGVVLLIKWRSSVRAIWHFGALLRPSTPNAFRGDIAPNTAKLLLYKRLYPCGFPPSPLAVCQIISTKVGHLIRKTTPVHETA</sequence>
<protein>
    <submittedName>
        <fullName evidence="1">Uncharacterized protein</fullName>
    </submittedName>
</protein>
<dbReference type="KEGG" id="trs:Terro_3164"/>
<keyword evidence="2" id="KW-1185">Reference proteome</keyword>
<proteinExistence type="predicted"/>
<evidence type="ECO:0000313" key="1">
    <source>
        <dbReference type="EMBL" id="AFL89388.1"/>
    </source>
</evidence>